<evidence type="ECO:0000313" key="2">
    <source>
        <dbReference type="EMBL" id="CAL8125888.1"/>
    </source>
</evidence>
<keyword evidence="3" id="KW-1185">Reference proteome</keyword>
<reference evidence="2 3" key="1">
    <citation type="submission" date="2024-08" db="EMBL/GenBank/DDBJ databases">
        <authorList>
            <person name="Cucini C."/>
            <person name="Frati F."/>
        </authorList>
    </citation>
    <scope>NUCLEOTIDE SEQUENCE [LARGE SCALE GENOMIC DNA]</scope>
</reference>
<gene>
    <name evidence="2" type="ORF">ODALV1_LOCUS21173</name>
</gene>
<sequence>MAEGKKKQVTLFTHWARPRMRTYEYNYEYGESYYRPLVRYISTSSALTQSSSSVSSVQVETKRQRSERRSRAASPPGALSFIERWTNEPFYGYGIGFRSKVASSSSAQSSLESSSSTRIAAEYQSRSLQTRQSRAASVAASELRQTRQSRAASVTASELRQTRARSVEAASRYASDDCLMRSTALRSSAAAASDDILNATSLTKRTLVLDRENVLHGKTLDERYYLDYPKQHLVCPDNCPLHNRPEWRRRFLIGNRFLDAAALGGFDVLYDPTVYSTSRRLLSKLAESRESETDEIVIERNSESASSRRRVHATIY</sequence>
<feature type="region of interest" description="Disordered" evidence="1">
    <location>
        <begin position="138"/>
        <end position="157"/>
    </location>
</feature>
<name>A0ABP1REX0_9HEXA</name>
<organism evidence="2 3">
    <name type="scientific">Orchesella dallaii</name>
    <dbReference type="NCBI Taxonomy" id="48710"/>
    <lineage>
        <taxon>Eukaryota</taxon>
        <taxon>Metazoa</taxon>
        <taxon>Ecdysozoa</taxon>
        <taxon>Arthropoda</taxon>
        <taxon>Hexapoda</taxon>
        <taxon>Collembola</taxon>
        <taxon>Entomobryomorpha</taxon>
        <taxon>Entomobryoidea</taxon>
        <taxon>Orchesellidae</taxon>
        <taxon>Orchesellinae</taxon>
        <taxon>Orchesella</taxon>
    </lineage>
</organism>
<comment type="caution">
    <text evidence="2">The sequence shown here is derived from an EMBL/GenBank/DDBJ whole genome shotgun (WGS) entry which is preliminary data.</text>
</comment>
<feature type="region of interest" description="Disordered" evidence="1">
    <location>
        <begin position="52"/>
        <end position="75"/>
    </location>
</feature>
<accession>A0ABP1REX0</accession>
<feature type="compositionally biased region" description="Basic and acidic residues" evidence="1">
    <location>
        <begin position="60"/>
        <end position="70"/>
    </location>
</feature>
<feature type="compositionally biased region" description="Polar residues" evidence="1">
    <location>
        <begin position="146"/>
        <end position="157"/>
    </location>
</feature>
<protein>
    <submittedName>
        <fullName evidence="2">Uncharacterized protein</fullName>
    </submittedName>
</protein>
<proteinExistence type="predicted"/>
<evidence type="ECO:0000256" key="1">
    <source>
        <dbReference type="SAM" id="MobiDB-lite"/>
    </source>
</evidence>
<dbReference type="Proteomes" id="UP001642540">
    <property type="component" value="Unassembled WGS sequence"/>
</dbReference>
<dbReference type="EMBL" id="CAXLJM020000069">
    <property type="protein sequence ID" value="CAL8125888.1"/>
    <property type="molecule type" value="Genomic_DNA"/>
</dbReference>
<evidence type="ECO:0000313" key="3">
    <source>
        <dbReference type="Proteomes" id="UP001642540"/>
    </source>
</evidence>